<organism evidence="2 3">
    <name type="scientific">Roseibium algae</name>
    <dbReference type="NCBI Taxonomy" id="3123038"/>
    <lineage>
        <taxon>Bacteria</taxon>
        <taxon>Pseudomonadati</taxon>
        <taxon>Pseudomonadota</taxon>
        <taxon>Alphaproteobacteria</taxon>
        <taxon>Hyphomicrobiales</taxon>
        <taxon>Stappiaceae</taxon>
        <taxon>Roseibium</taxon>
    </lineage>
</organism>
<dbReference type="EMBL" id="JBAKIA010000009">
    <property type="protein sequence ID" value="MEJ8475080.1"/>
    <property type="molecule type" value="Genomic_DNA"/>
</dbReference>
<dbReference type="InterPro" id="IPR029032">
    <property type="entry name" value="AhpD-like"/>
</dbReference>
<dbReference type="NCBIfam" id="TIGR01926">
    <property type="entry name" value="peroxid_rel"/>
    <property type="match status" value="1"/>
</dbReference>
<keyword evidence="3" id="KW-1185">Reference proteome</keyword>
<dbReference type="InterPro" id="IPR003779">
    <property type="entry name" value="CMD-like"/>
</dbReference>
<comment type="caution">
    <text evidence="2">The sequence shown here is derived from an EMBL/GenBank/DDBJ whole genome shotgun (WGS) entry which is preliminary data.</text>
</comment>
<dbReference type="RefSeq" id="WP_340274964.1">
    <property type="nucleotide sequence ID" value="NZ_JBAKIA010000009.1"/>
</dbReference>
<dbReference type="InterPro" id="IPR010195">
    <property type="entry name" value="Uncharacterised_peroxidase-rel"/>
</dbReference>
<dbReference type="Gene3D" id="1.20.1290.10">
    <property type="entry name" value="AhpD-like"/>
    <property type="match status" value="1"/>
</dbReference>
<dbReference type="Proteomes" id="UP001385499">
    <property type="component" value="Unassembled WGS sequence"/>
</dbReference>
<evidence type="ECO:0000313" key="3">
    <source>
        <dbReference type="Proteomes" id="UP001385499"/>
    </source>
</evidence>
<evidence type="ECO:0000313" key="2">
    <source>
        <dbReference type="EMBL" id="MEJ8475080.1"/>
    </source>
</evidence>
<keyword evidence="2" id="KW-0575">Peroxidase</keyword>
<dbReference type="Pfam" id="PF02627">
    <property type="entry name" value="CMD"/>
    <property type="match status" value="1"/>
</dbReference>
<keyword evidence="2" id="KW-0560">Oxidoreductase</keyword>
<dbReference type="PANTHER" id="PTHR35446:SF2">
    <property type="entry name" value="CARBOXYMUCONOLACTONE DECARBOXYLASE-LIKE DOMAIN-CONTAINING PROTEIN"/>
    <property type="match status" value="1"/>
</dbReference>
<name>A0ABU8TNE2_9HYPH</name>
<dbReference type="GO" id="GO:0004601">
    <property type="term" value="F:peroxidase activity"/>
    <property type="evidence" value="ECO:0007669"/>
    <property type="project" value="UniProtKB-KW"/>
</dbReference>
<sequence length="200" mass="22057">MRDAITRIKIKPLSWTPYLPPVEVADATERQLAAMKVTPSAKKVSPYVRTLVHDPDSYVARTELFNAIMYAEGGLPRQDRELGALGASLVNGCMYCANVHARQHAKLSGPCTTSALYAGRRDALSTRDAAIMDFAEALTVTPPRADQSHIEALRSEGMDDGEIQDLIHSIAIFGWANRLMHPLGHSSDTPRACRKDFRRV</sequence>
<accession>A0ABU8TNE2</accession>
<evidence type="ECO:0000259" key="1">
    <source>
        <dbReference type="Pfam" id="PF02627"/>
    </source>
</evidence>
<dbReference type="NCBIfam" id="TIGR00778">
    <property type="entry name" value="ahpD_dom"/>
    <property type="match status" value="1"/>
</dbReference>
<protein>
    <submittedName>
        <fullName evidence="2">Peroxidase-related enzyme</fullName>
    </submittedName>
</protein>
<dbReference type="InterPro" id="IPR004675">
    <property type="entry name" value="AhpD_core"/>
</dbReference>
<dbReference type="PANTHER" id="PTHR35446">
    <property type="entry name" value="SI:CH211-175M2.5"/>
    <property type="match status" value="1"/>
</dbReference>
<reference evidence="2 3" key="1">
    <citation type="submission" date="2024-02" db="EMBL/GenBank/DDBJ databases">
        <title>Roseibium algae sp. nov., isolated from marine alga (Grateloupia sp.), showing potential in myo-inositol conversion.</title>
        <authorList>
            <person name="Wang Y."/>
        </authorList>
    </citation>
    <scope>NUCLEOTIDE SEQUENCE [LARGE SCALE GENOMIC DNA]</scope>
    <source>
        <strain evidence="2 3">H3510</strain>
    </source>
</reference>
<dbReference type="SUPFAM" id="SSF69118">
    <property type="entry name" value="AhpD-like"/>
    <property type="match status" value="1"/>
</dbReference>
<gene>
    <name evidence="2" type="ORF">V6575_13355</name>
</gene>
<proteinExistence type="predicted"/>
<feature type="domain" description="Carboxymuconolactone decarboxylase-like" evidence="1">
    <location>
        <begin position="55"/>
        <end position="103"/>
    </location>
</feature>